<evidence type="ECO:0000313" key="3">
    <source>
        <dbReference type="Proteomes" id="UP000236340"/>
    </source>
</evidence>
<keyword evidence="1" id="KW-0812">Transmembrane</keyword>
<dbReference type="AlphaFoldDB" id="A0A2K2H5D7"/>
<evidence type="ECO:0000313" key="2">
    <source>
        <dbReference type="EMBL" id="PNU18528.1"/>
    </source>
</evidence>
<dbReference type="EMBL" id="PPFX01000072">
    <property type="protein sequence ID" value="PNU18528.1"/>
    <property type="molecule type" value="Genomic_DNA"/>
</dbReference>
<evidence type="ECO:0000256" key="1">
    <source>
        <dbReference type="SAM" id="Phobius"/>
    </source>
</evidence>
<organism evidence="2 3">
    <name type="scientific">Geothermobacter hydrogeniphilus</name>
    <dbReference type="NCBI Taxonomy" id="1969733"/>
    <lineage>
        <taxon>Bacteria</taxon>
        <taxon>Pseudomonadati</taxon>
        <taxon>Thermodesulfobacteriota</taxon>
        <taxon>Desulfuromonadia</taxon>
        <taxon>Desulfuromonadales</taxon>
        <taxon>Geothermobacteraceae</taxon>
        <taxon>Geothermobacter</taxon>
    </lineage>
</organism>
<accession>A0A2K2H5D7</accession>
<reference evidence="2 3" key="1">
    <citation type="journal article" date="2018" name="Genome Announc.">
        <title>Genome Sequence of Geothermobacter sp. HR-1 Iron Reducer from the Loihi Seamount.</title>
        <authorList>
            <person name="Smith H."/>
            <person name="Abuyen K."/>
            <person name="Tremblay J."/>
            <person name="Savalia P."/>
            <person name="Perez-Rodriguez I."/>
            <person name="Emerson D."/>
            <person name="Tully B."/>
            <person name="Amend J."/>
        </authorList>
    </citation>
    <scope>NUCLEOTIDE SEQUENCE [LARGE SCALE GENOMIC DNA]</scope>
    <source>
        <strain evidence="2 3">HR-1</strain>
    </source>
</reference>
<sequence length="408" mass="48506">MHLLHSLFYLVVTMLLTAGYLLLAGGLLYAVRSIIRRMFAGQGRKPKRTTLDAVIFEPDKRRKALSFLLIVFLVYHLAFYIQQRQQWMGRDNAHLEAKEYFVAGQVLYGFRALLTRFIHPDIVVLWPLNALQEKIYSDGVKLLPKKDGERYVWQQLWFLYPYTRTLRETWDGDDNKYSPNMVKLLDRYWDSLQGMATQPFADAQMKHEQYYRNFPALAFYYNLKKAQHYESVWGALQVLAQDPVQIERTNLLIRWLGELRSKWQDAQTMRNVLKKHPLIAVARQEALLSGLEFAMETLILNKQFRCDHPYVQLYVKTRAEFVGSREHPSPLMRLRNAKQREYHYDARINWVGARFYKRMLPKYCGIEVAGEEEFFNTKNWDDKKLWDDRIQSIFEKEFQLIEEAIHGN</sequence>
<dbReference type="RefSeq" id="WP_103116935.1">
    <property type="nucleotide sequence ID" value="NZ_PPFX01000072.1"/>
</dbReference>
<feature type="transmembrane region" description="Helical" evidence="1">
    <location>
        <begin position="6"/>
        <end position="31"/>
    </location>
</feature>
<proteinExistence type="predicted"/>
<dbReference type="Proteomes" id="UP000236340">
    <property type="component" value="Unassembled WGS sequence"/>
</dbReference>
<feature type="transmembrane region" description="Helical" evidence="1">
    <location>
        <begin position="64"/>
        <end position="81"/>
    </location>
</feature>
<keyword evidence="1" id="KW-1133">Transmembrane helix</keyword>
<keyword evidence="1" id="KW-0472">Membrane</keyword>
<name>A0A2K2H5D7_9BACT</name>
<protein>
    <submittedName>
        <fullName evidence="2">Uncharacterized protein</fullName>
    </submittedName>
</protein>
<gene>
    <name evidence="2" type="ORF">C2E25_17175</name>
</gene>
<comment type="caution">
    <text evidence="2">The sequence shown here is derived from an EMBL/GenBank/DDBJ whole genome shotgun (WGS) entry which is preliminary data.</text>
</comment>
<dbReference type="OrthoDB" id="5432345at2"/>